<dbReference type="KEGG" id="dpd:Deipe_3202"/>
<reference evidence="2" key="1">
    <citation type="submission" date="2012-03" db="EMBL/GenBank/DDBJ databases">
        <title>Complete sequence of chromosome of Deinococcus peraridilitoris DSM 19664.</title>
        <authorList>
            <person name="Lucas S."/>
            <person name="Copeland A."/>
            <person name="Lapidus A."/>
            <person name="Glavina del Rio T."/>
            <person name="Dalin E."/>
            <person name="Tice H."/>
            <person name="Bruce D."/>
            <person name="Goodwin L."/>
            <person name="Pitluck S."/>
            <person name="Peters L."/>
            <person name="Mikhailova N."/>
            <person name="Lu M."/>
            <person name="Kyrpides N."/>
            <person name="Mavromatis K."/>
            <person name="Ivanova N."/>
            <person name="Brettin T."/>
            <person name="Detter J.C."/>
            <person name="Han C."/>
            <person name="Larimer F."/>
            <person name="Land M."/>
            <person name="Hauser L."/>
            <person name="Markowitz V."/>
            <person name="Cheng J.-F."/>
            <person name="Hugenholtz P."/>
            <person name="Woyke T."/>
            <person name="Wu D."/>
            <person name="Pukall R."/>
            <person name="Steenblock K."/>
            <person name="Brambilla E."/>
            <person name="Klenk H.-P."/>
            <person name="Eisen J.A."/>
        </authorList>
    </citation>
    <scope>NUCLEOTIDE SEQUENCE [LARGE SCALE GENOMIC DNA]</scope>
    <source>
        <strain evidence="2">DSM 19664 / LMG 22246 / CIP 109416 / KR-200</strain>
    </source>
</reference>
<dbReference type="STRING" id="937777.Deipe_3202"/>
<dbReference type="PATRIC" id="fig|937777.3.peg.3218"/>
<dbReference type="Pfam" id="PF03692">
    <property type="entry name" value="CxxCxxCC"/>
    <property type="match status" value="1"/>
</dbReference>
<evidence type="ECO:0000313" key="1">
    <source>
        <dbReference type="EMBL" id="AFZ68645.1"/>
    </source>
</evidence>
<proteinExistence type="predicted"/>
<evidence type="ECO:0000313" key="2">
    <source>
        <dbReference type="Proteomes" id="UP000010467"/>
    </source>
</evidence>
<organism evidence="1 2">
    <name type="scientific">Deinococcus peraridilitoris (strain DSM 19664 / LMG 22246 / CIP 109416 / KR-200)</name>
    <dbReference type="NCBI Taxonomy" id="937777"/>
    <lineage>
        <taxon>Bacteria</taxon>
        <taxon>Thermotogati</taxon>
        <taxon>Deinococcota</taxon>
        <taxon>Deinococci</taxon>
        <taxon>Deinococcales</taxon>
        <taxon>Deinococcaceae</taxon>
        <taxon>Deinococcus</taxon>
    </lineage>
</organism>
<dbReference type="Proteomes" id="UP000010467">
    <property type="component" value="Chromosome"/>
</dbReference>
<sequence>MNAQDTAREVRKQYARYDERARSWLSAYTGRGGRVYCASGCFRCCDMPIRLSWPEALTIAQSMSEDQHRDMHAHARKVWANAHCAKNLDEYVRGHRSQVGFCPLLDRATGSCSQYADRPTRCRDTYSGLPAQLCAPGGVEGLKGQARRDYQREVRTNPAMDGHSHYLAPLEDLSLPAWDRFGAMMRRELGFELWGDFAFLVCMTREEDFVKALQERDPGKVIRALRKAGLYHPEIVQIE</sequence>
<protein>
    <submittedName>
        <fullName evidence="1">Uncharacterized protein family (UPF0153)</fullName>
    </submittedName>
</protein>
<dbReference type="HOGENOM" id="CLU_102893_0_0_0"/>
<dbReference type="AlphaFoldDB" id="L0A6L3"/>
<dbReference type="eggNOG" id="COG0727">
    <property type="taxonomic scope" value="Bacteria"/>
</dbReference>
<dbReference type="RefSeq" id="WP_015236943.1">
    <property type="nucleotide sequence ID" value="NC_019793.1"/>
</dbReference>
<keyword evidence="2" id="KW-1185">Reference proteome</keyword>
<name>L0A6L3_DEIPD</name>
<dbReference type="InterPro" id="IPR005358">
    <property type="entry name" value="Puta_zinc/iron-chelating_dom"/>
</dbReference>
<accession>L0A6L3</accession>
<dbReference type="OrthoDB" id="9810361at2"/>
<gene>
    <name evidence="1" type="ordered locus">Deipe_3202</name>
</gene>
<dbReference type="EMBL" id="CP003382">
    <property type="protein sequence ID" value="AFZ68645.1"/>
    <property type="molecule type" value="Genomic_DNA"/>
</dbReference>